<comment type="caution">
    <text evidence="2">The sequence shown here is derived from an EMBL/GenBank/DDBJ whole genome shotgun (WGS) entry which is preliminary data.</text>
</comment>
<accession>A0ABD1TXQ9</accession>
<sequence>MTEVTPAPMAGTETKGGGGKVATNNALNASHVNSFRISAVADRLAIHVRAAPKNDTVEFFNLCLSLARGIDFSISNEEVPSRAKDLPSLLKQVCQCKNDAVVQAAVMVLMISVKSACESGWFSERDSEELQNLAKEIACNFCSVSNFNTEPTSSLSCYLNNHVEVKYYVTCFDRYSVVPTYKR</sequence>
<keyword evidence="3" id="KW-1185">Reference proteome</keyword>
<dbReference type="Proteomes" id="UP001604336">
    <property type="component" value="Unassembled WGS sequence"/>
</dbReference>
<feature type="region of interest" description="Disordered" evidence="1">
    <location>
        <begin position="1"/>
        <end position="22"/>
    </location>
</feature>
<evidence type="ECO:0000256" key="1">
    <source>
        <dbReference type="SAM" id="MobiDB-lite"/>
    </source>
</evidence>
<organism evidence="2 3">
    <name type="scientific">Abeliophyllum distichum</name>
    <dbReference type="NCBI Taxonomy" id="126358"/>
    <lineage>
        <taxon>Eukaryota</taxon>
        <taxon>Viridiplantae</taxon>
        <taxon>Streptophyta</taxon>
        <taxon>Embryophyta</taxon>
        <taxon>Tracheophyta</taxon>
        <taxon>Spermatophyta</taxon>
        <taxon>Magnoliopsida</taxon>
        <taxon>eudicotyledons</taxon>
        <taxon>Gunneridae</taxon>
        <taxon>Pentapetalae</taxon>
        <taxon>asterids</taxon>
        <taxon>lamiids</taxon>
        <taxon>Lamiales</taxon>
        <taxon>Oleaceae</taxon>
        <taxon>Forsythieae</taxon>
        <taxon>Abeliophyllum</taxon>
    </lineage>
</organism>
<name>A0ABD1TXQ9_9LAMI</name>
<reference evidence="3" key="1">
    <citation type="submission" date="2024-07" db="EMBL/GenBank/DDBJ databases">
        <title>Two chromosome-level genome assemblies of Korean endemic species Abeliophyllum distichum and Forsythia ovata (Oleaceae).</title>
        <authorList>
            <person name="Jang H."/>
        </authorList>
    </citation>
    <scope>NUCLEOTIDE SEQUENCE [LARGE SCALE GENOMIC DNA]</scope>
</reference>
<evidence type="ECO:0000313" key="2">
    <source>
        <dbReference type="EMBL" id="KAL2517205.1"/>
    </source>
</evidence>
<dbReference type="AlphaFoldDB" id="A0ABD1TXQ9"/>
<gene>
    <name evidence="2" type="ORF">Adt_13452</name>
</gene>
<proteinExistence type="predicted"/>
<protein>
    <submittedName>
        <fullName evidence="2">RING/U-box superfamily protein</fullName>
    </submittedName>
</protein>
<evidence type="ECO:0000313" key="3">
    <source>
        <dbReference type="Proteomes" id="UP001604336"/>
    </source>
</evidence>
<dbReference type="EMBL" id="JBFOLK010000004">
    <property type="protein sequence ID" value="KAL2517205.1"/>
    <property type="molecule type" value="Genomic_DNA"/>
</dbReference>